<organism evidence="10 11">
    <name type="scientific">Sistotremastrum niveocremeum HHB9708</name>
    <dbReference type="NCBI Taxonomy" id="1314777"/>
    <lineage>
        <taxon>Eukaryota</taxon>
        <taxon>Fungi</taxon>
        <taxon>Dikarya</taxon>
        <taxon>Basidiomycota</taxon>
        <taxon>Agaricomycotina</taxon>
        <taxon>Agaricomycetes</taxon>
        <taxon>Sistotremastrales</taxon>
        <taxon>Sistotremastraceae</taxon>
        <taxon>Sertulicium</taxon>
        <taxon>Sertulicium niveocremeum</taxon>
    </lineage>
</organism>
<evidence type="ECO:0000256" key="6">
    <source>
        <dbReference type="ARBA" id="ARBA00022833"/>
    </source>
</evidence>
<name>A0A164Q086_9AGAM</name>
<dbReference type="EMBL" id="KV419429">
    <property type="protein sequence ID" value="KZS89201.1"/>
    <property type="molecule type" value="Genomic_DNA"/>
</dbReference>
<dbReference type="GO" id="GO:0008270">
    <property type="term" value="F:zinc ion binding"/>
    <property type="evidence" value="ECO:0007669"/>
    <property type="project" value="UniProtKB-KW"/>
</dbReference>
<evidence type="ECO:0000256" key="1">
    <source>
        <dbReference type="ARBA" id="ARBA00022679"/>
    </source>
</evidence>
<dbReference type="Proteomes" id="UP000076722">
    <property type="component" value="Unassembled WGS sequence"/>
</dbReference>
<gene>
    <name evidence="10" type="ORF">SISNIDRAFT_527498</name>
</gene>
<reference evidence="10 11" key="1">
    <citation type="journal article" date="2016" name="Mol. Biol. Evol.">
        <title>Comparative Genomics of Early-Diverging Mushroom-Forming Fungi Provides Insights into the Origins of Lignocellulose Decay Capabilities.</title>
        <authorList>
            <person name="Nagy L.G."/>
            <person name="Riley R."/>
            <person name="Tritt A."/>
            <person name="Adam C."/>
            <person name="Daum C."/>
            <person name="Floudas D."/>
            <person name="Sun H."/>
            <person name="Yadav J.S."/>
            <person name="Pangilinan J."/>
            <person name="Larsson K.H."/>
            <person name="Matsuura K."/>
            <person name="Barry K."/>
            <person name="Labutti K."/>
            <person name="Kuo R."/>
            <person name="Ohm R.A."/>
            <person name="Bhattacharya S.S."/>
            <person name="Shirouzu T."/>
            <person name="Yoshinaga Y."/>
            <person name="Martin F.M."/>
            <person name="Grigoriev I.V."/>
            <person name="Hibbett D.S."/>
        </authorList>
    </citation>
    <scope>NUCLEOTIDE SEQUENCE [LARGE SCALE GENOMIC DNA]</scope>
    <source>
        <strain evidence="10 11">HHB9708</strain>
    </source>
</reference>
<accession>A0A164Q086</accession>
<dbReference type="PANTHER" id="PTHR11685">
    <property type="entry name" value="RBR FAMILY RING FINGER AND IBR DOMAIN-CONTAINING"/>
    <property type="match status" value="1"/>
</dbReference>
<dbReference type="SUPFAM" id="SSF57850">
    <property type="entry name" value="RING/U-box"/>
    <property type="match status" value="2"/>
</dbReference>
<evidence type="ECO:0000259" key="9">
    <source>
        <dbReference type="PROSITE" id="PS51873"/>
    </source>
</evidence>
<evidence type="ECO:0000313" key="10">
    <source>
        <dbReference type="EMBL" id="KZS89201.1"/>
    </source>
</evidence>
<sequence length="252" mass="27589">CTLCSDTHPSSNIITIPGCLHVLCKSCTKTYLISKLDEGRFPVICPICQVDDLYEQHCTSPLSPSFFELNELMGMVVIGRDIAVGLVDKAHIEKWDALEVGQVSVEIKCDKCNRSGLVDRQEYLSAQFIHCPLGRLSSNTGSSECSNVWCKLCLKPISIIDGVTQDHSCDGSLELEALAKARGWKPCPGCGMMIDRIVGCNHIACQSPGCNTHFCYVCGKMIAQSFLKSDISAKADEHFKSCDKFDALIDAE</sequence>
<keyword evidence="5" id="KW-0833">Ubl conjugation pathway</keyword>
<dbReference type="STRING" id="1314777.A0A164Q086"/>
<evidence type="ECO:0000313" key="11">
    <source>
        <dbReference type="Proteomes" id="UP000076722"/>
    </source>
</evidence>
<dbReference type="AlphaFoldDB" id="A0A164Q086"/>
<keyword evidence="6" id="KW-0862">Zinc</keyword>
<dbReference type="OrthoDB" id="1431934at2759"/>
<proteinExistence type="predicted"/>
<dbReference type="Gene3D" id="1.20.120.1750">
    <property type="match status" value="1"/>
</dbReference>
<feature type="non-terminal residue" evidence="10">
    <location>
        <position position="1"/>
    </location>
</feature>
<dbReference type="GO" id="GO:0016567">
    <property type="term" value="P:protein ubiquitination"/>
    <property type="evidence" value="ECO:0007669"/>
    <property type="project" value="InterPro"/>
</dbReference>
<dbReference type="Gene3D" id="3.30.40.10">
    <property type="entry name" value="Zinc/RING finger domain, C3HC4 (zinc finger)"/>
    <property type="match status" value="1"/>
</dbReference>
<dbReference type="PROSITE" id="PS51873">
    <property type="entry name" value="TRIAD"/>
    <property type="match status" value="1"/>
</dbReference>
<keyword evidence="11" id="KW-1185">Reference proteome</keyword>
<dbReference type="InterPro" id="IPR031127">
    <property type="entry name" value="E3_UB_ligase_RBR"/>
</dbReference>
<protein>
    <recommendedName>
        <fullName evidence="12">RING-type domain-containing protein</fullName>
    </recommendedName>
</protein>
<feature type="domain" description="RING-type" evidence="8">
    <location>
        <begin position="1"/>
        <end position="49"/>
    </location>
</feature>
<evidence type="ECO:0000256" key="4">
    <source>
        <dbReference type="ARBA" id="ARBA00022771"/>
    </source>
</evidence>
<feature type="domain" description="RING-type" evidence="9">
    <location>
        <begin position="1"/>
        <end position="246"/>
    </location>
</feature>
<keyword evidence="1" id="KW-0808">Transferase</keyword>
<evidence type="ECO:0000256" key="2">
    <source>
        <dbReference type="ARBA" id="ARBA00022723"/>
    </source>
</evidence>
<dbReference type="PROSITE" id="PS50089">
    <property type="entry name" value="ZF_RING_2"/>
    <property type="match status" value="1"/>
</dbReference>
<keyword evidence="4 7" id="KW-0863">Zinc-finger</keyword>
<evidence type="ECO:0008006" key="12">
    <source>
        <dbReference type="Google" id="ProtNLM"/>
    </source>
</evidence>
<evidence type="ECO:0000256" key="3">
    <source>
        <dbReference type="ARBA" id="ARBA00022737"/>
    </source>
</evidence>
<dbReference type="CDD" id="cd22584">
    <property type="entry name" value="Rcat_RBR_unk"/>
    <property type="match status" value="1"/>
</dbReference>
<dbReference type="InterPro" id="IPR044066">
    <property type="entry name" value="TRIAD_supradom"/>
</dbReference>
<keyword evidence="3" id="KW-0677">Repeat</keyword>
<keyword evidence="2" id="KW-0479">Metal-binding</keyword>
<dbReference type="InterPro" id="IPR013083">
    <property type="entry name" value="Znf_RING/FYVE/PHD"/>
</dbReference>
<dbReference type="InterPro" id="IPR001841">
    <property type="entry name" value="Znf_RING"/>
</dbReference>
<evidence type="ECO:0000259" key="8">
    <source>
        <dbReference type="PROSITE" id="PS50089"/>
    </source>
</evidence>
<evidence type="ECO:0000256" key="7">
    <source>
        <dbReference type="PROSITE-ProRule" id="PRU00175"/>
    </source>
</evidence>
<evidence type="ECO:0000256" key="5">
    <source>
        <dbReference type="ARBA" id="ARBA00022786"/>
    </source>
</evidence>
<dbReference type="GO" id="GO:0004842">
    <property type="term" value="F:ubiquitin-protein transferase activity"/>
    <property type="evidence" value="ECO:0007669"/>
    <property type="project" value="InterPro"/>
</dbReference>